<accession>A0A1E4SG11</accession>
<feature type="compositionally biased region" description="Low complexity" evidence="1">
    <location>
        <begin position="604"/>
        <end position="619"/>
    </location>
</feature>
<feature type="compositionally biased region" description="Polar residues" evidence="1">
    <location>
        <begin position="373"/>
        <end position="391"/>
    </location>
</feature>
<keyword evidence="4" id="KW-1185">Reference proteome</keyword>
<feature type="compositionally biased region" description="Polar residues" evidence="1">
    <location>
        <begin position="908"/>
        <end position="917"/>
    </location>
</feature>
<sequence>MGKFKIQALLIPEIYLTSSEESGRSTFGSTKRFLHLANPKDELHTVMEAISARFKKLYPTEDELQIVKLQDSRFCDLDPDYVLEDVLESEDVLRVIVNNTFHRVLPTATPLGNKSSDLAQSTPLLPSAPSLIDDTTLPNSRKRTQAYFDQIDPHIPSKSSRNASNFHLEAPKLSVKKTRKKSSPVYDADDSNISLPPPEIESNLTIPVKPFVPNTTESSNGKRNGRITSGMLTMPIHTQLEHDDILQSPNKEYSGSPSSSMNSFTSLDELPEQYTVNPKQSGDQLSGSSLGSSPEPQQTQKPTKPQKSNHKSNVSAQDDTLSKQEILDIFKKEIVKPQAEIKGAIHKSATKYNKVPKKLIKSLEIDMVEGNTALASISGPRSRTSKRSLSIGSKDATKLDSEDDEEDSESVSDDDEDYVIAPKTGSAKAATVLVPKGGSRKSNRSLSTGSKDASKVETEDEVEDSESDSANEGGKEDSVSSSKVGSKKPTENQITSKTIADGSSKSQAPSKTIADGDSKGQTRSKNITEKATQIQDSSKIVGDTTSQLRDLPALLKNNKVANTSQIQTDSSASNKVKLAKADKPKAVPKEKAAPEINIDPELISRSSSPMSGGQSSNTSEAATPSKLRMIHLLNRLRSYESQLSSYKQGNSFTPDLLRRTEEKEEGLLDHTIKLTSGNLKVLKDGKIVQLDKSTLKSNLSSVPNSPSKLFSSSKGSNIINSPSKRFASPSIVPGIQTFDADNLKLQANKERVGLETGALASVNASKVEKVQVENGTSEYKNISSAVAEKLKRFPTNGAGDSPSLPRLPLPPSSVQVLPMIQSSTSNKPNQGSKESTLELQAEPLPPAQALAASVNTNSTKNGKVLPSTNKGAESVHLPQGSISPFSAEGSPTPAKGLSHLVPLKAPSPSRNLNTNSPILPKEVKAVSIDAKGVQSPGFHITSSQVPALKAATLPPTTVPSNTTSPRTSESSQSSIKKLNKVTPPAKANDSPKILPKSTPVTSQKLKTPIVPPKSLSPTAPPKPKQVSPANRLDAKRKFDASSDESESDSSDSSDSDAEVSESKRPRLVTSVPAAKKSQSPLAASTSKPANKKVTPTTPSNLAKLKTQATTETKVKPSLPSKQSPSVVTPPVSKIPAKPFSSSKIKKPILTSLEDLALRGVPEVKESVGKNVPSTSQQSKKFSLPDGSSSDDESESESDSESDSSSDSDDDNEESEKFISIKKVTNQTPKKKGNLFSSLKR</sequence>
<protein>
    <recommendedName>
        <fullName evidence="2">Nucleolar protein Dnt1-like N-terminal domain-containing protein</fullName>
    </recommendedName>
</protein>
<feature type="compositionally biased region" description="Acidic residues" evidence="1">
    <location>
        <begin position="1041"/>
        <end position="1059"/>
    </location>
</feature>
<feature type="compositionally biased region" description="Polar residues" evidence="1">
    <location>
        <begin position="521"/>
        <end position="543"/>
    </location>
</feature>
<feature type="compositionally biased region" description="Polar residues" evidence="1">
    <location>
        <begin position="559"/>
        <end position="574"/>
    </location>
</feature>
<feature type="compositionally biased region" description="Polar residues" evidence="1">
    <location>
        <begin position="1076"/>
        <end position="1111"/>
    </location>
</feature>
<dbReference type="GO" id="GO:0000183">
    <property type="term" value="P:rDNA heterochromatin formation"/>
    <property type="evidence" value="ECO:0007669"/>
    <property type="project" value="InterPro"/>
</dbReference>
<feature type="region of interest" description="Disordered" evidence="1">
    <location>
        <begin position="949"/>
        <end position="1148"/>
    </location>
</feature>
<dbReference type="OrthoDB" id="6365676at2759"/>
<feature type="region of interest" description="Disordered" evidence="1">
    <location>
        <begin position="275"/>
        <end position="320"/>
    </location>
</feature>
<dbReference type="InterPro" id="IPR018844">
    <property type="entry name" value="Dnt1-like_N"/>
</dbReference>
<feature type="region of interest" description="Disordered" evidence="1">
    <location>
        <begin position="855"/>
        <end position="918"/>
    </location>
</feature>
<organism evidence="3 4">
    <name type="scientific">Suhomyces tanzawaensis NRRL Y-17324</name>
    <dbReference type="NCBI Taxonomy" id="984487"/>
    <lineage>
        <taxon>Eukaryota</taxon>
        <taxon>Fungi</taxon>
        <taxon>Dikarya</taxon>
        <taxon>Ascomycota</taxon>
        <taxon>Saccharomycotina</taxon>
        <taxon>Pichiomycetes</taxon>
        <taxon>Debaryomycetaceae</taxon>
        <taxon>Suhomyces</taxon>
    </lineage>
</organism>
<feature type="compositionally biased region" description="Polar residues" evidence="1">
    <location>
        <begin position="491"/>
        <end position="510"/>
    </location>
</feature>
<feature type="compositionally biased region" description="Polar residues" evidence="1">
    <location>
        <begin position="855"/>
        <end position="871"/>
    </location>
</feature>
<feature type="compositionally biased region" description="Basic and acidic residues" evidence="1">
    <location>
        <begin position="579"/>
        <end position="593"/>
    </location>
</feature>
<proteinExistence type="predicted"/>
<dbReference type="PANTHER" id="PTHR28196">
    <property type="entry name" value="NUCLEOLAR PROTEIN NET1-RELATED"/>
    <property type="match status" value="1"/>
</dbReference>
<feature type="domain" description="Nucleolar protein Dnt1-like N-terminal" evidence="2">
    <location>
        <begin position="30"/>
        <end position="99"/>
    </location>
</feature>
<evidence type="ECO:0000259" key="2">
    <source>
        <dbReference type="Pfam" id="PF10407"/>
    </source>
</evidence>
<feature type="compositionally biased region" description="Acidic residues" evidence="1">
    <location>
        <begin position="458"/>
        <end position="469"/>
    </location>
</feature>
<feature type="region of interest" description="Disordered" evidence="1">
    <location>
        <begin position="152"/>
        <end position="228"/>
    </location>
</feature>
<feature type="compositionally biased region" description="Acidic residues" evidence="1">
    <location>
        <begin position="1188"/>
        <end position="1213"/>
    </location>
</feature>
<reference evidence="4" key="1">
    <citation type="submission" date="2016-05" db="EMBL/GenBank/DDBJ databases">
        <title>Comparative genomics of biotechnologically important yeasts.</title>
        <authorList>
            <consortium name="DOE Joint Genome Institute"/>
            <person name="Riley R."/>
            <person name="Haridas S."/>
            <person name="Wolfe K.H."/>
            <person name="Lopes M.R."/>
            <person name="Hittinger C.T."/>
            <person name="Goker M."/>
            <person name="Salamov A."/>
            <person name="Wisecaver J."/>
            <person name="Long T.M."/>
            <person name="Aerts A.L."/>
            <person name="Barry K."/>
            <person name="Choi C."/>
            <person name="Clum A."/>
            <person name="Coughlan A.Y."/>
            <person name="Deshpande S."/>
            <person name="Douglass A.P."/>
            <person name="Hanson S.J."/>
            <person name="Klenk H.-P."/>
            <person name="Labutti K."/>
            <person name="Lapidus A."/>
            <person name="Lindquist E."/>
            <person name="Lipzen A."/>
            <person name="Meier-Kolthoff J.P."/>
            <person name="Ohm R.A."/>
            <person name="Otillar R.P."/>
            <person name="Pangilinan J."/>
            <person name="Peng Y."/>
            <person name="Rokas A."/>
            <person name="Rosa C.A."/>
            <person name="Scheuner C."/>
            <person name="Sibirny A.A."/>
            <person name="Slot J.C."/>
            <person name="Stielow J.B."/>
            <person name="Sun H."/>
            <person name="Kurtzman C.P."/>
            <person name="Blackwell M."/>
            <person name="Grigoriev I.V."/>
            <person name="Jeffries T.W."/>
        </authorList>
    </citation>
    <scope>NUCLEOTIDE SEQUENCE [LARGE SCALE GENOMIC DNA]</scope>
    <source>
        <strain evidence="4">NRRL Y-17324</strain>
    </source>
</reference>
<feature type="compositionally biased region" description="Low complexity" evidence="1">
    <location>
        <begin position="952"/>
        <end position="974"/>
    </location>
</feature>
<feature type="region of interest" description="Disordered" evidence="1">
    <location>
        <begin position="793"/>
        <end position="813"/>
    </location>
</feature>
<dbReference type="PANTHER" id="PTHR28196:SF1">
    <property type="entry name" value="NUCLEOLAR PROTEIN NET1-RELATED"/>
    <property type="match status" value="1"/>
</dbReference>
<dbReference type="Proteomes" id="UP000094285">
    <property type="component" value="Unassembled WGS sequence"/>
</dbReference>
<evidence type="ECO:0000313" key="3">
    <source>
        <dbReference type="EMBL" id="ODV78453.1"/>
    </source>
</evidence>
<gene>
    <name evidence="3" type="ORF">CANTADRAFT_266448</name>
</gene>
<name>A0A1E4SG11_9ASCO</name>
<feature type="compositionally biased region" description="Low complexity" evidence="1">
    <location>
        <begin position="280"/>
        <end position="306"/>
    </location>
</feature>
<dbReference type="RefSeq" id="XP_020063575.1">
    <property type="nucleotide sequence ID" value="XM_020207830.1"/>
</dbReference>
<evidence type="ECO:0000256" key="1">
    <source>
        <dbReference type="SAM" id="MobiDB-lite"/>
    </source>
</evidence>
<feature type="compositionally biased region" description="Polar residues" evidence="1">
    <location>
        <begin position="213"/>
        <end position="228"/>
    </location>
</feature>
<dbReference type="AlphaFoldDB" id="A0A1E4SG11"/>
<feature type="region of interest" description="Disordered" evidence="1">
    <location>
        <begin position="371"/>
        <end position="543"/>
    </location>
</feature>
<feature type="compositionally biased region" description="Polar residues" evidence="1">
    <location>
        <begin position="1171"/>
        <end position="1180"/>
    </location>
</feature>
<dbReference type="InterPro" id="IPR043185">
    <property type="entry name" value="Net1/Tof2"/>
</dbReference>
<evidence type="ECO:0000313" key="4">
    <source>
        <dbReference type="Proteomes" id="UP000094285"/>
    </source>
</evidence>
<dbReference type="Pfam" id="PF10407">
    <property type="entry name" value="Cytokin_check_N"/>
    <property type="match status" value="1"/>
</dbReference>
<feature type="compositionally biased region" description="Acidic residues" evidence="1">
    <location>
        <begin position="401"/>
        <end position="418"/>
    </location>
</feature>
<feature type="region of interest" description="Disordered" evidence="1">
    <location>
        <begin position="1161"/>
        <end position="1240"/>
    </location>
</feature>
<dbReference type="GeneID" id="30981967"/>
<feature type="region of interest" description="Disordered" evidence="1">
    <location>
        <begin position="556"/>
        <end position="625"/>
    </location>
</feature>
<dbReference type="STRING" id="984487.A0A1E4SG11"/>
<feature type="compositionally biased region" description="Low complexity" evidence="1">
    <location>
        <begin position="1133"/>
        <end position="1142"/>
    </location>
</feature>
<dbReference type="EMBL" id="KV453913">
    <property type="protein sequence ID" value="ODV78453.1"/>
    <property type="molecule type" value="Genomic_DNA"/>
</dbReference>
<feature type="compositionally biased region" description="Basic residues" evidence="1">
    <location>
        <begin position="1228"/>
        <end position="1240"/>
    </location>
</feature>